<proteinExistence type="predicted"/>
<gene>
    <name evidence="2" type="ORF">HNY73_019905</name>
</gene>
<comment type="caution">
    <text evidence="2">The sequence shown here is derived from an EMBL/GenBank/DDBJ whole genome shotgun (WGS) entry which is preliminary data.</text>
</comment>
<dbReference type="AlphaFoldDB" id="A0A8T0E5X1"/>
<protein>
    <submittedName>
        <fullName evidence="2">Uncharacterized protein</fullName>
    </submittedName>
</protein>
<reference evidence="2" key="1">
    <citation type="journal article" date="2020" name="bioRxiv">
        <title>Chromosome-level reference genome of the European wasp spider Argiope bruennichi: a resource for studies on range expansion and evolutionary adaptation.</title>
        <authorList>
            <person name="Sheffer M.M."/>
            <person name="Hoppe A."/>
            <person name="Krehenwinkel H."/>
            <person name="Uhl G."/>
            <person name="Kuss A.W."/>
            <person name="Jensen L."/>
            <person name="Jensen C."/>
            <person name="Gillespie R.G."/>
            <person name="Hoff K.J."/>
            <person name="Prost S."/>
        </authorList>
    </citation>
    <scope>NUCLEOTIDE SEQUENCE</scope>
</reference>
<dbReference type="Gene3D" id="3.30.40.10">
    <property type="entry name" value="Zinc/RING finger domain, C3HC4 (zinc finger)"/>
    <property type="match status" value="1"/>
</dbReference>
<feature type="region of interest" description="Disordered" evidence="1">
    <location>
        <begin position="1"/>
        <end position="84"/>
    </location>
</feature>
<evidence type="ECO:0000256" key="1">
    <source>
        <dbReference type="SAM" id="MobiDB-lite"/>
    </source>
</evidence>
<dbReference type="Proteomes" id="UP000807504">
    <property type="component" value="Unassembled WGS sequence"/>
</dbReference>
<feature type="compositionally biased region" description="Low complexity" evidence="1">
    <location>
        <begin position="13"/>
        <end position="26"/>
    </location>
</feature>
<organism evidence="2 3">
    <name type="scientific">Argiope bruennichi</name>
    <name type="common">Wasp spider</name>
    <name type="synonym">Aranea bruennichi</name>
    <dbReference type="NCBI Taxonomy" id="94029"/>
    <lineage>
        <taxon>Eukaryota</taxon>
        <taxon>Metazoa</taxon>
        <taxon>Ecdysozoa</taxon>
        <taxon>Arthropoda</taxon>
        <taxon>Chelicerata</taxon>
        <taxon>Arachnida</taxon>
        <taxon>Araneae</taxon>
        <taxon>Araneomorphae</taxon>
        <taxon>Entelegynae</taxon>
        <taxon>Araneoidea</taxon>
        <taxon>Araneidae</taxon>
        <taxon>Argiope</taxon>
    </lineage>
</organism>
<dbReference type="InterPro" id="IPR013083">
    <property type="entry name" value="Znf_RING/FYVE/PHD"/>
</dbReference>
<dbReference type="EMBL" id="JABXBU010002230">
    <property type="protein sequence ID" value="KAF8766884.1"/>
    <property type="molecule type" value="Genomic_DNA"/>
</dbReference>
<keyword evidence="3" id="KW-1185">Reference proteome</keyword>
<evidence type="ECO:0000313" key="2">
    <source>
        <dbReference type="EMBL" id="KAF8766884.1"/>
    </source>
</evidence>
<accession>A0A8T0E5X1</accession>
<evidence type="ECO:0000313" key="3">
    <source>
        <dbReference type="Proteomes" id="UP000807504"/>
    </source>
</evidence>
<name>A0A8T0E5X1_ARGBR</name>
<reference evidence="2" key="2">
    <citation type="submission" date="2020-06" db="EMBL/GenBank/DDBJ databases">
        <authorList>
            <person name="Sheffer M."/>
        </authorList>
    </citation>
    <scope>NUCLEOTIDE SEQUENCE</scope>
</reference>
<feature type="compositionally biased region" description="Pro residues" evidence="1">
    <location>
        <begin position="35"/>
        <end position="44"/>
    </location>
</feature>
<sequence length="112" mass="12013">MGNEASQEGEEAGAGQQPQQQRPTPQLVSQQSMPLPGPKAPEPPIASMGRRGSAGPQLMGRRPSNTGAGEKRGSIVEMPEDLDLTNLTEEERRVIRSVMARAQSLEEEAPPE</sequence>